<sequence length="34" mass="3760">MKIKRIGKAVFLLALFTSTCFAAGKNVNVEFRKG</sequence>
<reference evidence="2" key="2">
    <citation type="submission" date="2018-07" db="EMBL/GenBank/DDBJ databases">
        <authorList>
            <consortium name="NCBI Pathogen Detection Project"/>
        </authorList>
    </citation>
    <scope>NUCLEOTIDE SEQUENCE</scope>
    <source>
        <strain evidence="2">3472-64</strain>
    </source>
</reference>
<protein>
    <submittedName>
        <fullName evidence="2">Inhibitor of g-type lysozyme</fullName>
    </submittedName>
</protein>
<reference evidence="2" key="1">
    <citation type="journal article" date="2018" name="Genome Biol.">
        <title>SKESA: strategic k-mer extension for scrupulous assemblies.</title>
        <authorList>
            <person name="Souvorov A."/>
            <person name="Agarwala R."/>
            <person name="Lipman D.J."/>
        </authorList>
    </citation>
    <scope>NUCLEOTIDE SEQUENCE</scope>
    <source>
        <strain evidence="2">3472-64</strain>
    </source>
</reference>
<comment type="caution">
    <text evidence="2">The sequence shown here is derived from an EMBL/GenBank/DDBJ whole genome shotgun (WGS) entry which is preliminary data.</text>
</comment>
<organism evidence="2">
    <name type="scientific">Salmonella enterica subsp. salamae serovar 42:f,g,t:--</name>
    <dbReference type="NCBI Taxonomy" id="41518"/>
    <lineage>
        <taxon>Bacteria</taxon>
        <taxon>Pseudomonadati</taxon>
        <taxon>Pseudomonadota</taxon>
        <taxon>Gammaproteobacteria</taxon>
        <taxon>Enterobacterales</taxon>
        <taxon>Enterobacteriaceae</taxon>
        <taxon>Salmonella</taxon>
    </lineage>
</organism>
<feature type="signal peptide" evidence="1">
    <location>
        <begin position="1"/>
        <end position="22"/>
    </location>
</feature>
<evidence type="ECO:0000313" key="2">
    <source>
        <dbReference type="EMBL" id="HAE8211263.1"/>
    </source>
</evidence>
<dbReference type="AlphaFoldDB" id="A0A737H0B1"/>
<dbReference type="EMBL" id="DAATEH010000158">
    <property type="protein sequence ID" value="HAE8211263.1"/>
    <property type="molecule type" value="Genomic_DNA"/>
</dbReference>
<name>A0A737H0B1_SALER</name>
<feature type="non-terminal residue" evidence="2">
    <location>
        <position position="34"/>
    </location>
</feature>
<keyword evidence="1" id="KW-0732">Signal</keyword>
<feature type="chain" id="PRO_5028018966" evidence="1">
    <location>
        <begin position="23"/>
        <end position="34"/>
    </location>
</feature>
<gene>
    <name evidence="2" type="ORF">GND11_004736</name>
</gene>
<accession>A0A737H0B1</accession>
<proteinExistence type="predicted"/>
<evidence type="ECO:0000256" key="1">
    <source>
        <dbReference type="SAM" id="SignalP"/>
    </source>
</evidence>